<sequence>MTGISIPERFSLLQAAIWLLRKEPPISESNFAAARKHLTPEEVSTNNRAGDLVRALHGGRLASRASLGGRKNRDFYFIYAKPCRPSDPAHFDPSQTDKHYDMPVPANAWRFDEVVWNHSALSMYYDQIPEEVEAAERQPTVYSRDDIRSPYFWHPISVSGADLLRAFPELQADEPSKRPAKPGPHPKYDWEAMYVYLAITADLDGLPEKQSDCERLALDWFAEQGLSPSESTLREKVSPLYNHPRRVPERMSRGRGRN</sequence>
<dbReference type="RefSeq" id="WP_129609558.1">
    <property type="nucleotide sequence ID" value="NZ_UWOC01000153.1"/>
</dbReference>
<gene>
    <name evidence="1" type="ORF">RHODGE_RHODGE_02914</name>
</gene>
<protein>
    <submittedName>
        <fullName evidence="1">Uncharacterized protein</fullName>
    </submittedName>
</protein>
<organism evidence="1 2">
    <name type="scientific">Rhodoplanes serenus</name>
    <dbReference type="NCBI Taxonomy" id="200615"/>
    <lineage>
        <taxon>Bacteria</taxon>
        <taxon>Pseudomonadati</taxon>
        <taxon>Pseudomonadota</taxon>
        <taxon>Alphaproteobacteria</taxon>
        <taxon>Hyphomicrobiales</taxon>
        <taxon>Nitrobacteraceae</taxon>
        <taxon>Rhodoplanes</taxon>
    </lineage>
</organism>
<name>A0A447CWM6_9BRAD</name>
<dbReference type="AlphaFoldDB" id="A0A447CWM6"/>
<reference evidence="2" key="1">
    <citation type="submission" date="2018-10" db="EMBL/GenBank/DDBJ databases">
        <authorList>
            <person name="Peiro R."/>
            <person name="Begona"/>
            <person name="Cbmso G."/>
            <person name="Lopez M."/>
            <person name="Gonzalez S."/>
            <person name="Sacristan E."/>
            <person name="Castillo E."/>
        </authorList>
    </citation>
    <scope>NUCLEOTIDE SEQUENCE [LARGE SCALE GENOMIC DNA]</scope>
</reference>
<accession>A0A447CWM6</accession>
<proteinExistence type="predicted"/>
<keyword evidence="2" id="KW-1185">Reference proteome</keyword>
<evidence type="ECO:0000313" key="2">
    <source>
        <dbReference type="Proteomes" id="UP000289200"/>
    </source>
</evidence>
<evidence type="ECO:0000313" key="1">
    <source>
        <dbReference type="EMBL" id="VCU09745.1"/>
    </source>
</evidence>
<dbReference type="OrthoDB" id="8222794at2"/>
<dbReference type="Proteomes" id="UP000289200">
    <property type="component" value="Unassembled WGS sequence"/>
</dbReference>
<dbReference type="EMBL" id="UWOC01000153">
    <property type="protein sequence ID" value="VCU09745.1"/>
    <property type="molecule type" value="Genomic_DNA"/>
</dbReference>
<comment type="caution">
    <text evidence="1">The sequence shown here is derived from an EMBL/GenBank/DDBJ whole genome shotgun (WGS) entry which is preliminary data.</text>
</comment>